<dbReference type="SMART" id="SM00342">
    <property type="entry name" value="HTH_ARAC"/>
    <property type="match status" value="1"/>
</dbReference>
<reference evidence="5 6" key="1">
    <citation type="journal article" date="2013" name="Int. J. Syst. Evol. Microbiol.">
        <title>Sphingomonas kyungheensis sp. nov., a bacterium with ginsenoside-converting activity isolated from soil of a ginseng field.</title>
        <authorList>
            <person name="Son H.M."/>
            <person name="Yang J.E."/>
            <person name="Park Y."/>
            <person name="Han C.K."/>
            <person name="Kim S.G."/>
            <person name="Kook M."/>
            <person name="Yi T.H."/>
        </authorList>
    </citation>
    <scope>NUCLEOTIDE SEQUENCE [LARGE SCALE GENOMIC DNA]</scope>
    <source>
        <strain evidence="5 6">LMG 26582</strain>
    </source>
</reference>
<dbReference type="EMBL" id="JBBBDM010000002">
    <property type="protein sequence ID" value="MEI5686312.1"/>
    <property type="molecule type" value="Genomic_DNA"/>
</dbReference>
<dbReference type="InterPro" id="IPR050204">
    <property type="entry name" value="AraC_XylS_family_regulators"/>
</dbReference>
<dbReference type="Gene3D" id="1.10.10.60">
    <property type="entry name" value="Homeodomain-like"/>
    <property type="match status" value="1"/>
</dbReference>
<accession>A0ABU8GZQ0</accession>
<dbReference type="InterPro" id="IPR009057">
    <property type="entry name" value="Homeodomain-like_sf"/>
</dbReference>
<dbReference type="Pfam" id="PF12833">
    <property type="entry name" value="HTH_18"/>
    <property type="match status" value="1"/>
</dbReference>
<evidence type="ECO:0000313" key="6">
    <source>
        <dbReference type="Proteomes" id="UP001367771"/>
    </source>
</evidence>
<keyword evidence="6" id="KW-1185">Reference proteome</keyword>
<protein>
    <submittedName>
        <fullName evidence="5">Helix-turn-helix domain-containing protein</fullName>
    </submittedName>
</protein>
<dbReference type="RefSeq" id="WP_336544576.1">
    <property type="nucleotide sequence ID" value="NZ_JBBBDM010000002.1"/>
</dbReference>
<keyword evidence="2" id="KW-0238">DNA-binding</keyword>
<dbReference type="InterPro" id="IPR018060">
    <property type="entry name" value="HTH_AraC"/>
</dbReference>
<proteinExistence type="predicted"/>
<dbReference type="PROSITE" id="PS00041">
    <property type="entry name" value="HTH_ARAC_FAMILY_1"/>
    <property type="match status" value="1"/>
</dbReference>
<evidence type="ECO:0000313" key="5">
    <source>
        <dbReference type="EMBL" id="MEI5686312.1"/>
    </source>
</evidence>
<comment type="caution">
    <text evidence="5">The sequence shown here is derived from an EMBL/GenBank/DDBJ whole genome shotgun (WGS) entry which is preliminary data.</text>
</comment>
<dbReference type="PANTHER" id="PTHR46796">
    <property type="entry name" value="HTH-TYPE TRANSCRIPTIONAL ACTIVATOR RHAS-RELATED"/>
    <property type="match status" value="1"/>
</dbReference>
<dbReference type="SUPFAM" id="SSF46689">
    <property type="entry name" value="Homeodomain-like"/>
    <property type="match status" value="1"/>
</dbReference>
<gene>
    <name evidence="5" type="ORF">V8201_04385</name>
</gene>
<dbReference type="PANTHER" id="PTHR46796:SF6">
    <property type="entry name" value="ARAC SUBFAMILY"/>
    <property type="match status" value="1"/>
</dbReference>
<name>A0ABU8GZQ0_9SPHN</name>
<dbReference type="PROSITE" id="PS01124">
    <property type="entry name" value="HTH_ARAC_FAMILY_2"/>
    <property type="match status" value="1"/>
</dbReference>
<evidence type="ECO:0000256" key="3">
    <source>
        <dbReference type="ARBA" id="ARBA00023163"/>
    </source>
</evidence>
<evidence type="ECO:0000256" key="2">
    <source>
        <dbReference type="ARBA" id="ARBA00023125"/>
    </source>
</evidence>
<dbReference type="InterPro" id="IPR018062">
    <property type="entry name" value="HTH_AraC-typ_CS"/>
</dbReference>
<feature type="domain" description="HTH araC/xylS-type" evidence="4">
    <location>
        <begin position="223"/>
        <end position="322"/>
    </location>
</feature>
<sequence length="325" mass="35001">MPTESLSDTISDRLGWQRVFSVVDLAEHERHACWCDTAGIASRFETIPEEPFAATLARLDLGTIGISQARFTAQTWTRSGQGIARDDCDDLVVNVRHRGGAVGDMAGRNVVAPAGSVVMVDLAQTQRHRSDASDTSGFVLPRAVAEQLLPTSVRRLHGHVVAPDHAALLVSHLAALRQSAHHLPASSGPALAQTVLDLFAIGVAASLGSVTSDAGRRDRGLRVALCDAIDRHLGSPSLNTARLSRMLGVSRSTLYRLLQDEGGVQAYIRNRRLARVAAQLRIEAERATIATLAERWGFCDAAYLGRAFREVYGMTPGDYRALHGG</sequence>
<keyword evidence="1" id="KW-0805">Transcription regulation</keyword>
<keyword evidence="3" id="KW-0804">Transcription</keyword>
<dbReference type="Proteomes" id="UP001367771">
    <property type="component" value="Unassembled WGS sequence"/>
</dbReference>
<organism evidence="5 6">
    <name type="scientific">Sphingomonas kyungheensis</name>
    <dbReference type="NCBI Taxonomy" id="1069987"/>
    <lineage>
        <taxon>Bacteria</taxon>
        <taxon>Pseudomonadati</taxon>
        <taxon>Pseudomonadota</taxon>
        <taxon>Alphaproteobacteria</taxon>
        <taxon>Sphingomonadales</taxon>
        <taxon>Sphingomonadaceae</taxon>
        <taxon>Sphingomonas</taxon>
    </lineage>
</organism>
<evidence type="ECO:0000256" key="1">
    <source>
        <dbReference type="ARBA" id="ARBA00023015"/>
    </source>
</evidence>
<evidence type="ECO:0000259" key="4">
    <source>
        <dbReference type="PROSITE" id="PS01124"/>
    </source>
</evidence>